<feature type="transmembrane region" description="Helical" evidence="2">
    <location>
        <begin position="394"/>
        <end position="415"/>
    </location>
</feature>
<keyword evidence="1" id="KW-0175">Coiled coil</keyword>
<sequence length="584" mass="58849">MPDRISELEGRLAALAEAHRELERRLARLERGAAAPAAPRARPASAAAIPAPDLAREAAAATRYLALAGRTSLALAGAFLLRALTEAGSIPAWAGAGLGLAYAGTWLALAWRAGGAEPWSATFHGGAALLIACPLLFEVTARLHLLAPAAGAAALAVFTAAALGVAARRRAPALAWLAEAGGVATAVALMLATGRLAPPALYLTLLGVAALWLGYVLGWTRLRWPVALVTDAAVALLALRAVAPAAAEGPRAALLVQAALTALYLGSIAVRTLHLQRPVVDFEVVQTALLLAVGVGGAAWVTAAAKLGEGVVGALSAAFGAAVYAVAFAFVERRQRGRANFYFYAWSGLVFLLAGTGQLLSGGALAAGWAALALLASALARATRRLTLAVHGCVFALAACLQAGALPHAATTLLASPAARWPGAPPALALVVAAMALSAWLTGSAAAAPLAPRQRAPRAVLLAALAASAAGLAVGWLVPLLAGAPGPGVNAPLAAALRTAVLVGGVLLLAWAGRLEPWREAGWLAYPLLGLVGLKLLLENLARGRPASLFVDLALFGVALILSPRLRRPAPPARAAPSAAGGPS</sequence>
<keyword evidence="4" id="KW-1185">Reference proteome</keyword>
<feature type="transmembrane region" description="Helical" evidence="2">
    <location>
        <begin position="90"/>
        <end position="111"/>
    </location>
</feature>
<evidence type="ECO:0000256" key="2">
    <source>
        <dbReference type="SAM" id="Phobius"/>
    </source>
</evidence>
<keyword evidence="2" id="KW-0472">Membrane</keyword>
<dbReference type="AlphaFoldDB" id="A0A7I9VKC2"/>
<feature type="transmembrane region" description="Helical" evidence="2">
    <location>
        <begin position="173"/>
        <end position="194"/>
    </location>
</feature>
<evidence type="ECO:0000313" key="4">
    <source>
        <dbReference type="Proteomes" id="UP000503640"/>
    </source>
</evidence>
<feature type="transmembrane region" description="Helical" evidence="2">
    <location>
        <begin position="493"/>
        <end position="511"/>
    </location>
</feature>
<feature type="transmembrane region" description="Helical" evidence="2">
    <location>
        <begin position="282"/>
        <end position="305"/>
    </location>
</feature>
<feature type="transmembrane region" description="Helical" evidence="2">
    <location>
        <begin position="460"/>
        <end position="481"/>
    </location>
</feature>
<name>A0A7I9VKC2_9BACT</name>
<feature type="transmembrane region" description="Helical" evidence="2">
    <location>
        <begin position="200"/>
        <end position="219"/>
    </location>
</feature>
<feature type="transmembrane region" description="Helical" evidence="2">
    <location>
        <begin position="427"/>
        <end position="448"/>
    </location>
</feature>
<feature type="transmembrane region" description="Helical" evidence="2">
    <location>
        <begin position="343"/>
        <end position="360"/>
    </location>
</feature>
<feature type="transmembrane region" description="Helical" evidence="2">
    <location>
        <begin position="143"/>
        <end position="166"/>
    </location>
</feature>
<feature type="transmembrane region" description="Helical" evidence="2">
    <location>
        <begin position="366"/>
        <end position="382"/>
    </location>
</feature>
<protein>
    <recommendedName>
        <fullName evidence="5">DUF2339 domain-containing protein</fullName>
    </recommendedName>
</protein>
<evidence type="ECO:0000313" key="3">
    <source>
        <dbReference type="EMBL" id="GEJ56852.1"/>
    </source>
</evidence>
<keyword evidence="2" id="KW-0812">Transmembrane</keyword>
<keyword evidence="2" id="KW-1133">Transmembrane helix</keyword>
<feature type="coiled-coil region" evidence="1">
    <location>
        <begin position="5"/>
        <end position="32"/>
    </location>
</feature>
<evidence type="ECO:0000256" key="1">
    <source>
        <dbReference type="SAM" id="Coils"/>
    </source>
</evidence>
<evidence type="ECO:0008006" key="5">
    <source>
        <dbReference type="Google" id="ProtNLM"/>
    </source>
</evidence>
<feature type="transmembrane region" description="Helical" evidence="2">
    <location>
        <begin position="252"/>
        <end position="270"/>
    </location>
</feature>
<feature type="transmembrane region" description="Helical" evidence="2">
    <location>
        <begin position="311"/>
        <end position="331"/>
    </location>
</feature>
<gene>
    <name evidence="3" type="ORF">AMYX_15930</name>
</gene>
<dbReference type="Proteomes" id="UP000503640">
    <property type="component" value="Unassembled WGS sequence"/>
</dbReference>
<organism evidence="3 4">
    <name type="scientific">Anaeromyxobacter diazotrophicus</name>
    <dbReference type="NCBI Taxonomy" id="2590199"/>
    <lineage>
        <taxon>Bacteria</taxon>
        <taxon>Pseudomonadati</taxon>
        <taxon>Myxococcota</taxon>
        <taxon>Myxococcia</taxon>
        <taxon>Myxococcales</taxon>
        <taxon>Cystobacterineae</taxon>
        <taxon>Anaeromyxobacteraceae</taxon>
        <taxon>Anaeromyxobacter</taxon>
    </lineage>
</organism>
<feature type="transmembrane region" description="Helical" evidence="2">
    <location>
        <begin position="226"/>
        <end position="246"/>
    </location>
</feature>
<reference evidence="4" key="1">
    <citation type="journal article" date="2020" name="Appl. Environ. Microbiol.">
        <title>Diazotrophic Anaeromyxobacter Isolates from Soils.</title>
        <authorList>
            <person name="Masuda Y."/>
            <person name="Yamanaka H."/>
            <person name="Xu Z.X."/>
            <person name="Shiratori Y."/>
            <person name="Aono T."/>
            <person name="Amachi S."/>
            <person name="Senoo K."/>
            <person name="Itoh H."/>
        </authorList>
    </citation>
    <scope>NUCLEOTIDE SEQUENCE [LARGE SCALE GENOMIC DNA]</scope>
    <source>
        <strain evidence="4">R267</strain>
    </source>
</reference>
<accession>A0A7I9VKC2</accession>
<dbReference type="EMBL" id="BJTG01000003">
    <property type="protein sequence ID" value="GEJ56852.1"/>
    <property type="molecule type" value="Genomic_DNA"/>
</dbReference>
<comment type="caution">
    <text evidence="3">The sequence shown here is derived from an EMBL/GenBank/DDBJ whole genome shotgun (WGS) entry which is preliminary data.</text>
</comment>
<dbReference type="CDD" id="cd14686">
    <property type="entry name" value="bZIP"/>
    <property type="match status" value="1"/>
</dbReference>
<proteinExistence type="predicted"/>
<dbReference type="RefSeq" id="WP_176064323.1">
    <property type="nucleotide sequence ID" value="NZ_BJTG01000003.1"/>
</dbReference>
<feature type="transmembrane region" description="Helical" evidence="2">
    <location>
        <begin position="118"/>
        <end position="137"/>
    </location>
</feature>